<reference evidence="1 2" key="1">
    <citation type="submission" date="2016-10" db="EMBL/GenBank/DDBJ databases">
        <title>Rodentibacter gen. nov. and new species.</title>
        <authorList>
            <person name="Christensen H."/>
        </authorList>
    </citation>
    <scope>NUCLEOTIDE SEQUENCE [LARGE SCALE GENOMIC DNA]</scope>
    <source>
        <strain evidence="1 2">Ac81</strain>
    </source>
</reference>
<sequence>MIASNTKDVHTVKNAEKIASLLEKADKRASKWIDLGVMNKKQASAYMNKEIIRAVGKVFAKYGIKKYKY</sequence>
<organism evidence="1 2">
    <name type="scientific">Rodentibacter ratti</name>
    <dbReference type="NCBI Taxonomy" id="1906745"/>
    <lineage>
        <taxon>Bacteria</taxon>
        <taxon>Pseudomonadati</taxon>
        <taxon>Pseudomonadota</taxon>
        <taxon>Gammaproteobacteria</taxon>
        <taxon>Pasteurellales</taxon>
        <taxon>Pasteurellaceae</taxon>
        <taxon>Rodentibacter</taxon>
    </lineage>
</organism>
<gene>
    <name evidence="1" type="ORF">BKG92_10545</name>
</gene>
<dbReference type="AlphaFoldDB" id="A0A1V3KRR1"/>
<keyword evidence="2" id="KW-1185">Reference proteome</keyword>
<proteinExistence type="predicted"/>
<evidence type="ECO:0000313" key="2">
    <source>
        <dbReference type="Proteomes" id="UP000188573"/>
    </source>
</evidence>
<dbReference type="EMBL" id="MLAG01000070">
    <property type="protein sequence ID" value="OOF80362.1"/>
    <property type="molecule type" value="Genomic_DNA"/>
</dbReference>
<protein>
    <submittedName>
        <fullName evidence="1">Uncharacterized protein</fullName>
    </submittedName>
</protein>
<comment type="caution">
    <text evidence="1">The sequence shown here is derived from an EMBL/GenBank/DDBJ whole genome shotgun (WGS) entry which is preliminary data.</text>
</comment>
<evidence type="ECO:0000313" key="1">
    <source>
        <dbReference type="EMBL" id="OOF80362.1"/>
    </source>
</evidence>
<name>A0A1V3KRR1_9PAST</name>
<accession>A0A1V3KRR1</accession>
<dbReference type="Proteomes" id="UP000188573">
    <property type="component" value="Unassembled WGS sequence"/>
</dbReference>
<dbReference type="RefSeq" id="WP_077497975.1">
    <property type="nucleotide sequence ID" value="NZ_MLAG01000070.1"/>
</dbReference>